<dbReference type="GO" id="GO:0003700">
    <property type="term" value="F:DNA-binding transcription factor activity"/>
    <property type="evidence" value="ECO:0007669"/>
    <property type="project" value="InterPro"/>
</dbReference>
<evidence type="ECO:0000259" key="4">
    <source>
        <dbReference type="PROSITE" id="PS01124"/>
    </source>
</evidence>
<keyword evidence="2 5" id="KW-0238">DNA-binding</keyword>
<reference evidence="5 6" key="2">
    <citation type="submission" date="2010-03" db="EMBL/GenBank/DDBJ databases">
        <authorList>
            <person name="Pajon A."/>
        </authorList>
    </citation>
    <scope>NUCLEOTIDE SEQUENCE [LARGE SCALE GENOMIC DNA]</scope>
    <source>
        <strain evidence="5 6">SSC/2</strain>
    </source>
</reference>
<evidence type="ECO:0000313" key="6">
    <source>
        <dbReference type="Proteomes" id="UP000008960"/>
    </source>
</evidence>
<sequence>MRYQFFGNLIRGKISVSKLMEQGNELGIDLMAPAYNFMLFKIFSKNENDTEAVYDLRTKEDAIVEEVSSQFENMIVFHRVTEGYVLMIKAQNTEETIQVAKDYVAALTKRMKKEKELQWFAGIGHAVERLHNLSESYDSASKAFAYQYQSSGNEAVFFDKLDNEKIERAEDLQQVDFTKVNSESLEEFLKNGKEEAVHLFVEDYTKTLGKSNMDSFMFCQYMLINIQVGVMKFVEKMGVEKANIDRTFKDYKQQIAAVSTGEKAAEYIEELIIQAIRMRNERLGKKHSSLITEAKEFIVKNYQEETLSLSDVADQVGLSSSHFSTTFKQETGESFVEFLTSVRMDKAKEMLCFTDMKASQISYEVGYKDPHYFSYLFKKTQGCTPSEYRSRRM</sequence>
<dbReference type="InterPro" id="IPR020449">
    <property type="entry name" value="Tscrpt_reg_AraC-type_HTH"/>
</dbReference>
<dbReference type="PRINTS" id="PR00032">
    <property type="entry name" value="HTHARAC"/>
</dbReference>
<dbReference type="AlphaFoldDB" id="D4MZB1"/>
<dbReference type="RefSeq" id="WP_015530364.1">
    <property type="nucleotide sequence ID" value="NC_021016.1"/>
</dbReference>
<name>D4MZB1_ANAHA</name>
<dbReference type="InterPro" id="IPR018060">
    <property type="entry name" value="HTH_AraC"/>
</dbReference>
<dbReference type="Pfam" id="PF17853">
    <property type="entry name" value="GGDEF_2"/>
    <property type="match status" value="1"/>
</dbReference>
<dbReference type="PATRIC" id="fig|245018.3.peg.1128"/>
<dbReference type="Proteomes" id="UP000008960">
    <property type="component" value="Chromosome"/>
</dbReference>
<feature type="domain" description="HTH araC/xylS-type" evidence="4">
    <location>
        <begin position="292"/>
        <end position="391"/>
    </location>
</feature>
<proteinExistence type="predicted"/>
<evidence type="ECO:0000256" key="2">
    <source>
        <dbReference type="ARBA" id="ARBA00023125"/>
    </source>
</evidence>
<dbReference type="Gene3D" id="1.10.10.60">
    <property type="entry name" value="Homeodomain-like"/>
    <property type="match status" value="2"/>
</dbReference>
<dbReference type="PANTHER" id="PTHR43280">
    <property type="entry name" value="ARAC-FAMILY TRANSCRIPTIONAL REGULATOR"/>
    <property type="match status" value="1"/>
</dbReference>
<keyword evidence="3" id="KW-0804">Transcription</keyword>
<dbReference type="PANTHER" id="PTHR43280:SF2">
    <property type="entry name" value="HTH-TYPE TRANSCRIPTIONAL REGULATOR EXSA"/>
    <property type="match status" value="1"/>
</dbReference>
<accession>D4MZB1</accession>
<dbReference type="SMART" id="SM00342">
    <property type="entry name" value="HTH_ARAC"/>
    <property type="match status" value="1"/>
</dbReference>
<keyword evidence="1" id="KW-0805">Transcription regulation</keyword>
<dbReference type="EMBL" id="FP929061">
    <property type="protein sequence ID" value="CBL37956.1"/>
    <property type="molecule type" value="Genomic_DNA"/>
</dbReference>
<reference evidence="5 6" key="1">
    <citation type="submission" date="2010-03" db="EMBL/GenBank/DDBJ databases">
        <title>The genome sequence of Clostridiales sp. SSC/2.</title>
        <authorList>
            <consortium name="metaHIT consortium -- http://www.metahit.eu/"/>
            <person name="Pajon A."/>
            <person name="Turner K."/>
            <person name="Parkhill J."/>
            <person name="Duncan S."/>
            <person name="Flint H."/>
        </authorList>
    </citation>
    <scope>NUCLEOTIDE SEQUENCE [LARGE SCALE GENOMIC DNA]</scope>
    <source>
        <strain evidence="5 6">SSC/2</strain>
    </source>
</reference>
<dbReference type="STRING" id="649756.ERS852387_00856"/>
<organism evidence="5 6">
    <name type="scientific">Anaerostipes hadrus</name>
    <dbReference type="NCBI Taxonomy" id="649756"/>
    <lineage>
        <taxon>Bacteria</taxon>
        <taxon>Bacillati</taxon>
        <taxon>Bacillota</taxon>
        <taxon>Clostridia</taxon>
        <taxon>Lachnospirales</taxon>
        <taxon>Lachnospiraceae</taxon>
        <taxon>Anaerostipes</taxon>
    </lineage>
</organism>
<dbReference type="SUPFAM" id="SSF46689">
    <property type="entry name" value="Homeodomain-like"/>
    <property type="match status" value="2"/>
</dbReference>
<evidence type="ECO:0000256" key="3">
    <source>
        <dbReference type="ARBA" id="ARBA00023163"/>
    </source>
</evidence>
<dbReference type="InterPro" id="IPR009057">
    <property type="entry name" value="Homeodomain-like_sf"/>
</dbReference>
<gene>
    <name evidence="5" type="ORF">CL2_09430</name>
</gene>
<dbReference type="Pfam" id="PF12833">
    <property type="entry name" value="HTH_18"/>
    <property type="match status" value="1"/>
</dbReference>
<protein>
    <submittedName>
        <fullName evidence="5">Response regulator containing CheY-like receiver domain and AraC-type DNA-binding domain</fullName>
    </submittedName>
</protein>
<dbReference type="PROSITE" id="PS01124">
    <property type="entry name" value="HTH_ARAC_FAMILY_2"/>
    <property type="match status" value="1"/>
</dbReference>
<dbReference type="KEGG" id="bprl:CL2_09430"/>
<dbReference type="GO" id="GO:0043565">
    <property type="term" value="F:sequence-specific DNA binding"/>
    <property type="evidence" value="ECO:0007669"/>
    <property type="project" value="InterPro"/>
</dbReference>
<dbReference type="InterPro" id="IPR041522">
    <property type="entry name" value="CdaR_GGDEF"/>
</dbReference>
<evidence type="ECO:0000256" key="1">
    <source>
        <dbReference type="ARBA" id="ARBA00023015"/>
    </source>
</evidence>
<evidence type="ECO:0000313" key="5">
    <source>
        <dbReference type="EMBL" id="CBL37956.1"/>
    </source>
</evidence>